<dbReference type="EMBL" id="BAABRU010000001">
    <property type="protein sequence ID" value="GAA5526453.1"/>
    <property type="molecule type" value="Genomic_DNA"/>
</dbReference>
<evidence type="ECO:0000256" key="3">
    <source>
        <dbReference type="ARBA" id="ARBA00023125"/>
    </source>
</evidence>
<evidence type="ECO:0000256" key="1">
    <source>
        <dbReference type="ARBA" id="ARBA00009437"/>
    </source>
</evidence>
<dbReference type="Gene3D" id="1.10.10.10">
    <property type="entry name" value="Winged helix-like DNA-binding domain superfamily/Winged helix DNA-binding domain"/>
    <property type="match status" value="1"/>
</dbReference>
<dbReference type="SUPFAM" id="SSF46785">
    <property type="entry name" value="Winged helix' DNA-binding domain"/>
    <property type="match status" value="1"/>
</dbReference>
<dbReference type="Pfam" id="PF03466">
    <property type="entry name" value="LysR_substrate"/>
    <property type="match status" value="1"/>
</dbReference>
<keyword evidence="2" id="KW-0805">Transcription regulation</keyword>
<dbReference type="RefSeq" id="WP_345720097.1">
    <property type="nucleotide sequence ID" value="NZ_BAABRU010000001.1"/>
</dbReference>
<dbReference type="SUPFAM" id="SSF53850">
    <property type="entry name" value="Periplasmic binding protein-like II"/>
    <property type="match status" value="1"/>
</dbReference>
<evidence type="ECO:0000313" key="7">
    <source>
        <dbReference type="Proteomes" id="UP001428290"/>
    </source>
</evidence>
<dbReference type="Pfam" id="PF00126">
    <property type="entry name" value="HTH_1"/>
    <property type="match status" value="1"/>
</dbReference>
<dbReference type="Gene3D" id="3.40.190.10">
    <property type="entry name" value="Periplasmic binding protein-like II"/>
    <property type="match status" value="2"/>
</dbReference>
<dbReference type="PANTHER" id="PTHR30346">
    <property type="entry name" value="TRANSCRIPTIONAL DUAL REGULATOR HCAR-RELATED"/>
    <property type="match status" value="1"/>
</dbReference>
<accession>A0ABP9WV47</accession>
<dbReference type="InterPro" id="IPR000847">
    <property type="entry name" value="LysR_HTH_N"/>
</dbReference>
<evidence type="ECO:0000259" key="5">
    <source>
        <dbReference type="PROSITE" id="PS50931"/>
    </source>
</evidence>
<keyword evidence="7" id="KW-1185">Reference proteome</keyword>
<sequence length="292" mass="32672">MEIHQLLYFVAVAETGGFSRAAQRCAVSQPSLSQQIIKLEHELGQALFERLGRTIRLTTAGQALLPQAQQLLTQWRSIKQHVSDSVEQHACRVAIGIIPTLAPRFFPNVSQAFQQQFPRTTLNIVEHTTSQLLIQLIEYSLDLLIASGPIEHPLIQIESLCDEALLVALPHDHQYAQRSVLQLNDLYHMPLLALHDDHCLSQQVDAFCYEQHLEPQVVGRVTNLTTIQGCVAAGLGMAFVPQSLAQAEPHPNVVYRRLIDAQPQRKIVAAWHHQRPPSSSVLDLLRTKLLEG</sequence>
<keyword evidence="3" id="KW-0238">DNA-binding</keyword>
<dbReference type="CDD" id="cd05466">
    <property type="entry name" value="PBP2_LTTR_substrate"/>
    <property type="match status" value="1"/>
</dbReference>
<protein>
    <submittedName>
        <fullName evidence="6">Hydrogen peroxide-inducible genes activator</fullName>
    </submittedName>
</protein>
<evidence type="ECO:0000313" key="6">
    <source>
        <dbReference type="EMBL" id="GAA5526453.1"/>
    </source>
</evidence>
<evidence type="ECO:0000256" key="2">
    <source>
        <dbReference type="ARBA" id="ARBA00023015"/>
    </source>
</evidence>
<dbReference type="PRINTS" id="PR00039">
    <property type="entry name" value="HTHLYSR"/>
</dbReference>
<dbReference type="InterPro" id="IPR005119">
    <property type="entry name" value="LysR_subst-bd"/>
</dbReference>
<dbReference type="Proteomes" id="UP001428290">
    <property type="component" value="Unassembled WGS sequence"/>
</dbReference>
<dbReference type="PROSITE" id="PS50931">
    <property type="entry name" value="HTH_LYSR"/>
    <property type="match status" value="1"/>
</dbReference>
<comment type="caution">
    <text evidence="6">The sequence shown here is derived from an EMBL/GenBank/DDBJ whole genome shotgun (WGS) entry which is preliminary data.</text>
</comment>
<dbReference type="InterPro" id="IPR036388">
    <property type="entry name" value="WH-like_DNA-bd_sf"/>
</dbReference>
<comment type="similarity">
    <text evidence="1">Belongs to the LysR transcriptional regulatory family.</text>
</comment>
<dbReference type="InterPro" id="IPR036390">
    <property type="entry name" value="WH_DNA-bd_sf"/>
</dbReference>
<reference evidence="6 7" key="1">
    <citation type="submission" date="2024-02" db="EMBL/GenBank/DDBJ databases">
        <title>Herpetosiphon gulosus NBRC 112829.</title>
        <authorList>
            <person name="Ichikawa N."/>
            <person name="Katano-Makiyama Y."/>
            <person name="Hidaka K."/>
        </authorList>
    </citation>
    <scope>NUCLEOTIDE SEQUENCE [LARGE SCALE GENOMIC DNA]</scope>
    <source>
        <strain evidence="6 7">NBRC 112829</strain>
    </source>
</reference>
<proteinExistence type="inferred from homology"/>
<dbReference type="PANTHER" id="PTHR30346:SF0">
    <property type="entry name" value="HCA OPERON TRANSCRIPTIONAL ACTIVATOR HCAR"/>
    <property type="match status" value="1"/>
</dbReference>
<evidence type="ECO:0000256" key="4">
    <source>
        <dbReference type="ARBA" id="ARBA00023163"/>
    </source>
</evidence>
<feature type="domain" description="HTH lysR-type" evidence="5">
    <location>
        <begin position="1"/>
        <end position="58"/>
    </location>
</feature>
<gene>
    <name evidence="6" type="primary">oxyR</name>
    <name evidence="6" type="ORF">Hgul01_00225</name>
</gene>
<keyword evidence="4" id="KW-0804">Transcription</keyword>
<organism evidence="6 7">
    <name type="scientific">Herpetosiphon gulosus</name>
    <dbReference type="NCBI Taxonomy" id="1973496"/>
    <lineage>
        <taxon>Bacteria</taxon>
        <taxon>Bacillati</taxon>
        <taxon>Chloroflexota</taxon>
        <taxon>Chloroflexia</taxon>
        <taxon>Herpetosiphonales</taxon>
        <taxon>Herpetosiphonaceae</taxon>
        <taxon>Herpetosiphon</taxon>
    </lineage>
</organism>
<name>A0ABP9WV47_9CHLR</name>